<feature type="transmembrane region" description="Helical" evidence="3">
    <location>
        <begin position="469"/>
        <end position="487"/>
    </location>
</feature>
<dbReference type="PANTHER" id="PTHR11567">
    <property type="entry name" value="ACID PHOSPHATASE-RELATED"/>
    <property type="match status" value="1"/>
</dbReference>
<keyword evidence="3" id="KW-0472">Membrane</keyword>
<name>A0AAV0T7S8_HYABA</name>
<comment type="similarity">
    <text evidence="1">Belongs to the histidine acid phosphatase family.</text>
</comment>
<dbReference type="AlphaFoldDB" id="A0AAV0T7S8"/>
<evidence type="ECO:0000256" key="2">
    <source>
        <dbReference type="ARBA" id="ARBA00022801"/>
    </source>
</evidence>
<dbReference type="InterPro" id="IPR033379">
    <property type="entry name" value="Acid_Pase_AS"/>
</dbReference>
<evidence type="ECO:0000256" key="4">
    <source>
        <dbReference type="SAM" id="SignalP"/>
    </source>
</evidence>
<keyword evidence="4" id="KW-0732">Signal</keyword>
<dbReference type="InterPro" id="IPR050645">
    <property type="entry name" value="Histidine_acid_phosphatase"/>
</dbReference>
<feature type="signal peptide" evidence="4">
    <location>
        <begin position="1"/>
        <end position="16"/>
    </location>
</feature>
<protein>
    <recommendedName>
        <fullName evidence="7">Acid phosphatase</fullName>
    </recommendedName>
</protein>
<dbReference type="PANTHER" id="PTHR11567:SF110">
    <property type="entry name" value="2-PHOSPHOXYLOSE PHOSPHATASE 1"/>
    <property type="match status" value="1"/>
</dbReference>
<evidence type="ECO:0000313" key="6">
    <source>
        <dbReference type="Proteomes" id="UP001162031"/>
    </source>
</evidence>
<reference evidence="5" key="1">
    <citation type="submission" date="2022-12" db="EMBL/GenBank/DDBJ databases">
        <authorList>
            <person name="Webb A."/>
        </authorList>
    </citation>
    <scope>NUCLEOTIDE SEQUENCE</scope>
    <source>
        <strain evidence="5">Hp1</strain>
    </source>
</reference>
<evidence type="ECO:0000256" key="3">
    <source>
        <dbReference type="SAM" id="Phobius"/>
    </source>
</evidence>
<dbReference type="CDD" id="cd07061">
    <property type="entry name" value="HP_HAP_like"/>
    <property type="match status" value="1"/>
</dbReference>
<keyword evidence="3" id="KW-1133">Transmembrane helix</keyword>
<dbReference type="EMBL" id="CANTFL010000151">
    <property type="protein sequence ID" value="CAI5716198.1"/>
    <property type="molecule type" value="Genomic_DNA"/>
</dbReference>
<evidence type="ECO:0000313" key="5">
    <source>
        <dbReference type="EMBL" id="CAI5716198.1"/>
    </source>
</evidence>
<accession>A0AAV0T7S8</accession>
<dbReference type="GO" id="GO:0016791">
    <property type="term" value="F:phosphatase activity"/>
    <property type="evidence" value="ECO:0007669"/>
    <property type="project" value="TreeGrafter"/>
</dbReference>
<dbReference type="Proteomes" id="UP001162031">
    <property type="component" value="Unassembled WGS sequence"/>
</dbReference>
<comment type="caution">
    <text evidence="5">The sequence shown here is derived from an EMBL/GenBank/DDBJ whole genome shotgun (WGS) entry which is preliminary data.</text>
</comment>
<organism evidence="5 6">
    <name type="scientific">Hyaloperonospora brassicae</name>
    <name type="common">Brassica downy mildew</name>
    <name type="synonym">Peronospora brassicae</name>
    <dbReference type="NCBI Taxonomy" id="162125"/>
    <lineage>
        <taxon>Eukaryota</taxon>
        <taxon>Sar</taxon>
        <taxon>Stramenopiles</taxon>
        <taxon>Oomycota</taxon>
        <taxon>Peronosporomycetes</taxon>
        <taxon>Peronosporales</taxon>
        <taxon>Peronosporaceae</taxon>
        <taxon>Hyaloperonospora</taxon>
    </lineage>
</organism>
<evidence type="ECO:0000256" key="1">
    <source>
        <dbReference type="ARBA" id="ARBA00005375"/>
    </source>
</evidence>
<sequence length="507" mass="57062">MRLAALIAALVGAALAEVAAGPYDGWAPHRYCNDLDRIETTRIPPLSPEQLELVESLEQVQIIARHGARAPYGRIFCWDEQKHNPMNAAWNCTPTSISFQDTSPEKAPMSEFGRMYHKSYMDGHNILNGDCIVGGLLRLGRQQHKSNGQFLRDVYVGNSSLKLFPTSNLSDIGSKEIYLRSDDQERTLGSGQALIDGLFPIDDSQSLELRRTLSWDVADISVDYVNANERICPLMKNIGQMSNESPEFRDHLRNPSTIAIEHHFDDLVGKFSWGTVLECLSVARCNNLELPDGVDEDTFAKTYHEVEVRQGIFLTYNDSWYAKVAMQPLAHDMLTRLDSVLNGDSDAHKLSVTMAHDSTIMPFLAATMKENWDRAWTPYASMLVIEVYKTKKGSHAVRMIFHGEPQLLPDCRDTLCSIEEFSKAFAFARSPRTEHDCKLPEQTERGKGSSSSLMAAIVDEPNRFHASDYIGSYLLFGLVAVAGVLAWRRRSQYRQLRDHDENLSLLS</sequence>
<evidence type="ECO:0008006" key="7">
    <source>
        <dbReference type="Google" id="ProtNLM"/>
    </source>
</evidence>
<keyword evidence="6" id="KW-1185">Reference proteome</keyword>
<dbReference type="InterPro" id="IPR029033">
    <property type="entry name" value="His_PPase_superfam"/>
</dbReference>
<keyword evidence="2" id="KW-0378">Hydrolase</keyword>
<proteinExistence type="inferred from homology"/>
<keyword evidence="3" id="KW-0812">Transmembrane</keyword>
<feature type="chain" id="PRO_5043460377" description="Acid phosphatase" evidence="4">
    <location>
        <begin position="17"/>
        <end position="507"/>
    </location>
</feature>
<dbReference type="Pfam" id="PF00328">
    <property type="entry name" value="His_Phos_2"/>
    <property type="match status" value="1"/>
</dbReference>
<dbReference type="Gene3D" id="3.40.50.1240">
    <property type="entry name" value="Phosphoglycerate mutase-like"/>
    <property type="match status" value="1"/>
</dbReference>
<gene>
    <name evidence="5" type="ORF">HBR001_LOCUS1583</name>
</gene>
<dbReference type="PROSITE" id="PS00616">
    <property type="entry name" value="HIS_ACID_PHOSPHAT_1"/>
    <property type="match status" value="1"/>
</dbReference>
<dbReference type="InterPro" id="IPR000560">
    <property type="entry name" value="His_Pase_clade-2"/>
</dbReference>
<dbReference type="SUPFAM" id="SSF53254">
    <property type="entry name" value="Phosphoglycerate mutase-like"/>
    <property type="match status" value="1"/>
</dbReference>